<accession>A0A9X2JHL6</accession>
<keyword evidence="5 9" id="KW-0697">Rotamase</keyword>
<dbReference type="PANTHER" id="PTHR47861:SF3">
    <property type="entry name" value="FKBP-TYPE PEPTIDYL-PROLYL CIS-TRANS ISOMERASE SLYD"/>
    <property type="match status" value="1"/>
</dbReference>
<dbReference type="EMBL" id="JAMXLR010000058">
    <property type="protein sequence ID" value="MCO6045582.1"/>
    <property type="molecule type" value="Genomic_DNA"/>
</dbReference>
<organism evidence="12 13">
    <name type="scientific">Aeoliella straminimaris</name>
    <dbReference type="NCBI Taxonomy" id="2954799"/>
    <lineage>
        <taxon>Bacteria</taxon>
        <taxon>Pseudomonadati</taxon>
        <taxon>Planctomycetota</taxon>
        <taxon>Planctomycetia</taxon>
        <taxon>Pirellulales</taxon>
        <taxon>Lacipirellulaceae</taxon>
        <taxon>Aeoliella</taxon>
    </lineage>
</organism>
<evidence type="ECO:0000256" key="5">
    <source>
        <dbReference type="ARBA" id="ARBA00023110"/>
    </source>
</evidence>
<evidence type="ECO:0000256" key="1">
    <source>
        <dbReference type="ARBA" id="ARBA00000971"/>
    </source>
</evidence>
<evidence type="ECO:0000256" key="10">
    <source>
        <dbReference type="RuleBase" id="RU003915"/>
    </source>
</evidence>
<gene>
    <name evidence="12" type="ORF">NG895_16855</name>
</gene>
<dbReference type="InterPro" id="IPR001179">
    <property type="entry name" value="PPIase_FKBP_dom"/>
</dbReference>
<sequence length="160" mass="17420">MQIDSKSAVAIDYKLTDAQGTVIDSSEGREPLWYLHGFDNIVPGLERELSGKGVGDRLQVEVAPAEGYGERNEALKQQVSRDKFGGVDDLEEGMQFQAQTDAGPMVFTIVDVSEEVVTVDGNHPLAGMALHFDVTVRDIREATDEEISHGHIHGPGGHQH</sequence>
<dbReference type="AlphaFoldDB" id="A0A9X2JHL6"/>
<dbReference type="RefSeq" id="WP_252853698.1">
    <property type="nucleotide sequence ID" value="NZ_JAMXLR010000058.1"/>
</dbReference>
<comment type="function">
    <text evidence="8">Also involved in hydrogenase metallocenter assembly, probably by participating in the nickel insertion step. This function in hydrogenase biosynthesis requires chaperone activity and the presence of the metal-binding domain, but not PPIase activity.</text>
</comment>
<comment type="caution">
    <text evidence="12">The sequence shown here is derived from an EMBL/GenBank/DDBJ whole genome shotgun (WGS) entry which is preliminary data.</text>
</comment>
<keyword evidence="4" id="KW-0963">Cytoplasm</keyword>
<feature type="domain" description="PPIase FKBP-type" evidence="11">
    <location>
        <begin position="6"/>
        <end position="79"/>
    </location>
</feature>
<evidence type="ECO:0000256" key="4">
    <source>
        <dbReference type="ARBA" id="ARBA00022490"/>
    </source>
</evidence>
<proteinExistence type="inferred from homology"/>
<evidence type="ECO:0000259" key="11">
    <source>
        <dbReference type="PROSITE" id="PS50059"/>
    </source>
</evidence>
<evidence type="ECO:0000256" key="6">
    <source>
        <dbReference type="ARBA" id="ARBA00023186"/>
    </source>
</evidence>
<evidence type="ECO:0000256" key="8">
    <source>
        <dbReference type="ARBA" id="ARBA00037071"/>
    </source>
</evidence>
<dbReference type="SUPFAM" id="SSF54534">
    <property type="entry name" value="FKBP-like"/>
    <property type="match status" value="1"/>
</dbReference>
<dbReference type="GO" id="GO:0003755">
    <property type="term" value="F:peptidyl-prolyl cis-trans isomerase activity"/>
    <property type="evidence" value="ECO:0007669"/>
    <property type="project" value="UniProtKB-UniRule"/>
</dbReference>
<dbReference type="GO" id="GO:0005737">
    <property type="term" value="C:cytoplasm"/>
    <property type="evidence" value="ECO:0007669"/>
    <property type="project" value="UniProtKB-SubCell"/>
</dbReference>
<protein>
    <recommendedName>
        <fullName evidence="10">Peptidyl-prolyl cis-trans isomerase</fullName>
        <ecNumber evidence="10">5.2.1.8</ecNumber>
    </recommendedName>
</protein>
<evidence type="ECO:0000313" key="13">
    <source>
        <dbReference type="Proteomes" id="UP001155241"/>
    </source>
</evidence>
<dbReference type="EC" id="5.2.1.8" evidence="10"/>
<dbReference type="PROSITE" id="PS50059">
    <property type="entry name" value="FKBP_PPIASE"/>
    <property type="match status" value="1"/>
</dbReference>
<evidence type="ECO:0000256" key="3">
    <source>
        <dbReference type="ARBA" id="ARBA00006577"/>
    </source>
</evidence>
<dbReference type="PANTHER" id="PTHR47861">
    <property type="entry name" value="FKBP-TYPE PEPTIDYL-PROLYL CIS-TRANS ISOMERASE SLYD"/>
    <property type="match status" value="1"/>
</dbReference>
<dbReference type="Proteomes" id="UP001155241">
    <property type="component" value="Unassembled WGS sequence"/>
</dbReference>
<keyword evidence="7 9" id="KW-0413">Isomerase</keyword>
<comment type="similarity">
    <text evidence="3 10">Belongs to the FKBP-type PPIase family.</text>
</comment>
<dbReference type="Gene3D" id="3.10.50.40">
    <property type="match status" value="1"/>
</dbReference>
<comment type="catalytic activity">
    <reaction evidence="1 9 10">
        <text>[protein]-peptidylproline (omega=180) = [protein]-peptidylproline (omega=0)</text>
        <dbReference type="Rhea" id="RHEA:16237"/>
        <dbReference type="Rhea" id="RHEA-COMP:10747"/>
        <dbReference type="Rhea" id="RHEA-COMP:10748"/>
        <dbReference type="ChEBI" id="CHEBI:83833"/>
        <dbReference type="ChEBI" id="CHEBI:83834"/>
        <dbReference type="EC" id="5.2.1.8"/>
    </reaction>
</comment>
<dbReference type="GO" id="GO:0042026">
    <property type="term" value="P:protein refolding"/>
    <property type="evidence" value="ECO:0007669"/>
    <property type="project" value="UniProtKB-ARBA"/>
</dbReference>
<comment type="subcellular location">
    <subcellularLocation>
        <location evidence="2">Cytoplasm</location>
    </subcellularLocation>
</comment>
<dbReference type="Pfam" id="PF00254">
    <property type="entry name" value="FKBP_C"/>
    <property type="match status" value="1"/>
</dbReference>
<evidence type="ECO:0000256" key="2">
    <source>
        <dbReference type="ARBA" id="ARBA00004496"/>
    </source>
</evidence>
<dbReference type="InterPro" id="IPR046357">
    <property type="entry name" value="PPIase_dom_sf"/>
</dbReference>
<name>A0A9X2JHL6_9BACT</name>
<keyword evidence="13" id="KW-1185">Reference proteome</keyword>
<keyword evidence="6" id="KW-0143">Chaperone</keyword>
<reference evidence="12" key="1">
    <citation type="submission" date="2022-06" db="EMBL/GenBank/DDBJ databases">
        <title>Aeoliella straminimaris, a novel planctomycete from sediments.</title>
        <authorList>
            <person name="Vitorino I.R."/>
            <person name="Lage O.M."/>
        </authorList>
    </citation>
    <scope>NUCLEOTIDE SEQUENCE</scope>
    <source>
        <strain evidence="12">ICT_H6.2</strain>
    </source>
</reference>
<evidence type="ECO:0000313" key="12">
    <source>
        <dbReference type="EMBL" id="MCO6045582.1"/>
    </source>
</evidence>
<evidence type="ECO:0000256" key="9">
    <source>
        <dbReference type="PROSITE-ProRule" id="PRU00277"/>
    </source>
</evidence>
<evidence type="ECO:0000256" key="7">
    <source>
        <dbReference type="ARBA" id="ARBA00023235"/>
    </source>
</evidence>